<evidence type="ECO:0000256" key="10">
    <source>
        <dbReference type="ARBA" id="ARBA00023180"/>
    </source>
</evidence>
<dbReference type="Pfam" id="PF08030">
    <property type="entry name" value="NAD_binding_6"/>
    <property type="match status" value="1"/>
</dbReference>
<evidence type="ECO:0000313" key="13">
    <source>
        <dbReference type="EMBL" id="KZO98142.1"/>
    </source>
</evidence>
<keyword evidence="9 11" id="KW-0472">Membrane</keyword>
<evidence type="ECO:0000259" key="12">
    <source>
        <dbReference type="PROSITE" id="PS51384"/>
    </source>
</evidence>
<keyword evidence="4 11" id="KW-0812">Transmembrane</keyword>
<dbReference type="AlphaFoldDB" id="A0A167NVZ3"/>
<dbReference type="SFLD" id="SFLDS00052">
    <property type="entry name" value="Ferric_Reductase_Domain"/>
    <property type="match status" value="1"/>
</dbReference>
<dbReference type="InterPro" id="IPR017927">
    <property type="entry name" value="FAD-bd_FR_type"/>
</dbReference>
<evidence type="ECO:0000256" key="11">
    <source>
        <dbReference type="SAM" id="Phobius"/>
    </source>
</evidence>
<evidence type="ECO:0000256" key="3">
    <source>
        <dbReference type="ARBA" id="ARBA00022448"/>
    </source>
</evidence>
<dbReference type="InterPro" id="IPR013130">
    <property type="entry name" value="Fe3_Rdtase_TM_dom"/>
</dbReference>
<evidence type="ECO:0000256" key="6">
    <source>
        <dbReference type="ARBA" id="ARBA00022989"/>
    </source>
</evidence>
<comment type="similarity">
    <text evidence="2">Belongs to the ferric reductase (FRE) family.</text>
</comment>
<dbReference type="GO" id="GO:0015677">
    <property type="term" value="P:copper ion import"/>
    <property type="evidence" value="ECO:0007669"/>
    <property type="project" value="TreeGrafter"/>
</dbReference>
<keyword evidence="8" id="KW-0406">Ion transport</keyword>
<keyword evidence="6 11" id="KW-1133">Transmembrane helix</keyword>
<dbReference type="InterPro" id="IPR013121">
    <property type="entry name" value="Fe_red_NAD-bd_6"/>
</dbReference>
<dbReference type="Proteomes" id="UP000076738">
    <property type="component" value="Unassembled WGS sequence"/>
</dbReference>
<evidence type="ECO:0000256" key="2">
    <source>
        <dbReference type="ARBA" id="ARBA00006278"/>
    </source>
</evidence>
<evidence type="ECO:0000313" key="14">
    <source>
        <dbReference type="Proteomes" id="UP000076738"/>
    </source>
</evidence>
<feature type="domain" description="FAD-binding FR-type" evidence="12">
    <location>
        <begin position="277"/>
        <end position="391"/>
    </location>
</feature>
<dbReference type="Pfam" id="PF01794">
    <property type="entry name" value="Ferric_reduct"/>
    <property type="match status" value="1"/>
</dbReference>
<dbReference type="InterPro" id="IPR013112">
    <property type="entry name" value="FAD-bd_8"/>
</dbReference>
<feature type="transmembrane region" description="Helical" evidence="11">
    <location>
        <begin position="95"/>
        <end position="114"/>
    </location>
</feature>
<dbReference type="InterPro" id="IPR039261">
    <property type="entry name" value="FNR_nucleotide-bd"/>
</dbReference>
<evidence type="ECO:0000256" key="7">
    <source>
        <dbReference type="ARBA" id="ARBA00023002"/>
    </source>
</evidence>
<evidence type="ECO:0000256" key="8">
    <source>
        <dbReference type="ARBA" id="ARBA00023065"/>
    </source>
</evidence>
<reference evidence="13 14" key="1">
    <citation type="journal article" date="2016" name="Mol. Biol. Evol.">
        <title>Comparative Genomics of Early-Diverging Mushroom-Forming Fungi Provides Insights into the Origins of Lignocellulose Decay Capabilities.</title>
        <authorList>
            <person name="Nagy L.G."/>
            <person name="Riley R."/>
            <person name="Tritt A."/>
            <person name="Adam C."/>
            <person name="Daum C."/>
            <person name="Floudas D."/>
            <person name="Sun H."/>
            <person name="Yadav J.S."/>
            <person name="Pangilinan J."/>
            <person name="Larsson K.H."/>
            <person name="Matsuura K."/>
            <person name="Barry K."/>
            <person name="Labutti K."/>
            <person name="Kuo R."/>
            <person name="Ohm R.A."/>
            <person name="Bhattacharya S.S."/>
            <person name="Shirouzu T."/>
            <person name="Yoshinaga Y."/>
            <person name="Martin F.M."/>
            <person name="Grigoriev I.V."/>
            <person name="Hibbett D.S."/>
        </authorList>
    </citation>
    <scope>NUCLEOTIDE SEQUENCE [LARGE SCALE GENOMIC DNA]</scope>
    <source>
        <strain evidence="13 14">TUFC12733</strain>
    </source>
</reference>
<dbReference type="GO" id="GO:0005886">
    <property type="term" value="C:plasma membrane"/>
    <property type="evidence" value="ECO:0007669"/>
    <property type="project" value="TreeGrafter"/>
</dbReference>
<proteinExistence type="inferred from homology"/>
<accession>A0A167NVZ3</accession>
<feature type="transmembrane region" description="Helical" evidence="11">
    <location>
        <begin position="227"/>
        <end position="245"/>
    </location>
</feature>
<dbReference type="Gene3D" id="3.40.50.80">
    <property type="entry name" value="Nucleotide-binding domain of ferredoxin-NADP reductase (FNR) module"/>
    <property type="match status" value="1"/>
</dbReference>
<organism evidence="13 14">
    <name type="scientific">Calocera viscosa (strain TUFC12733)</name>
    <dbReference type="NCBI Taxonomy" id="1330018"/>
    <lineage>
        <taxon>Eukaryota</taxon>
        <taxon>Fungi</taxon>
        <taxon>Dikarya</taxon>
        <taxon>Basidiomycota</taxon>
        <taxon>Agaricomycotina</taxon>
        <taxon>Dacrymycetes</taxon>
        <taxon>Dacrymycetales</taxon>
        <taxon>Dacrymycetaceae</taxon>
        <taxon>Calocera</taxon>
    </lineage>
</organism>
<dbReference type="PROSITE" id="PS51384">
    <property type="entry name" value="FAD_FR"/>
    <property type="match status" value="1"/>
</dbReference>
<feature type="transmembrane region" description="Helical" evidence="11">
    <location>
        <begin position="6"/>
        <end position="28"/>
    </location>
</feature>
<dbReference type="SUPFAM" id="SSF52343">
    <property type="entry name" value="Ferredoxin reductase-like, C-terminal NADP-linked domain"/>
    <property type="match status" value="1"/>
</dbReference>
<dbReference type="GO" id="GO:0000293">
    <property type="term" value="F:ferric-chelate reductase activity"/>
    <property type="evidence" value="ECO:0007669"/>
    <property type="project" value="UniProtKB-ARBA"/>
</dbReference>
<dbReference type="InterPro" id="IPR051410">
    <property type="entry name" value="Ferric/Cupric_Reductase"/>
</dbReference>
<evidence type="ECO:0000256" key="4">
    <source>
        <dbReference type="ARBA" id="ARBA00022692"/>
    </source>
</evidence>
<keyword evidence="7" id="KW-0560">Oxidoreductase</keyword>
<keyword evidence="10" id="KW-0325">Glycoprotein</keyword>
<protein>
    <recommendedName>
        <fullName evidence="12">FAD-binding FR-type domain-containing protein</fullName>
    </recommendedName>
</protein>
<evidence type="ECO:0000256" key="5">
    <source>
        <dbReference type="ARBA" id="ARBA00022982"/>
    </source>
</evidence>
<name>A0A167NVZ3_CALVF</name>
<comment type="subcellular location">
    <subcellularLocation>
        <location evidence="1">Membrane</location>
        <topology evidence="1">Multi-pass membrane protein</topology>
    </subcellularLocation>
</comment>
<dbReference type="STRING" id="1330018.A0A167NVZ3"/>
<dbReference type="OrthoDB" id="4494341at2759"/>
<dbReference type="PANTHER" id="PTHR32361:SF9">
    <property type="entry name" value="FERRIC REDUCTASE TRANSMEMBRANE COMPONENT 3-RELATED"/>
    <property type="match status" value="1"/>
</dbReference>
<keyword evidence="3" id="KW-0813">Transport</keyword>
<dbReference type="PANTHER" id="PTHR32361">
    <property type="entry name" value="FERRIC/CUPRIC REDUCTASE TRANSMEMBRANE COMPONENT"/>
    <property type="match status" value="1"/>
</dbReference>
<sequence>MVNYPLQLWWFVLSLIGVCTLLHGGSLVRRYWRLRRARLALLAGESQKEGEPEQEGRQDASSWRHLSASISTVWKVVLYRSTLPISWDYQKRMSVAELLFCGGYLLACLTWAFVLSTTGNGPVDFANRNAWIALWQTPLVVGLAGKNNIASFLTGVGPEKLNILHRAAGRTLLILACAHAFGRYQIGLSGPHAIYQPIMIWGVVALTSFALTTVLGIRWFRAQHYELFLCSHIVLVFLFLLGAYLHQPPYYYQWIYPSFALWAADRLARLFHLLIFNPWLPRSCRAHVQALSDCTLRVTLQRRMRWRAGQHAYLLLPFVSRLPWEAHPFTVASLRSPSASGAGGGGGNELVFLVRARDGFTRRLMARALKEGGECDVTALVDGAYGAPPRLEEYQTVVLIAGGSGVSYCLPLLASVVAGKGLTKKVLFAWVVRRETHLGWIADELAAIVRAVPAGLQVEIRLYVTNSGKPSPTRMGSFTTIESASLAGAIPDAEAAATDMHGVAALVRLPQVTLAEGRPEVHGLIKQAVEGASGPVSVGVCGPSGLSNAVTTVLTTKDVISWGNALRGAPVVDLHVETFGW</sequence>
<dbReference type="EMBL" id="KV417277">
    <property type="protein sequence ID" value="KZO98142.1"/>
    <property type="molecule type" value="Genomic_DNA"/>
</dbReference>
<dbReference type="GO" id="GO:0006826">
    <property type="term" value="P:iron ion transport"/>
    <property type="evidence" value="ECO:0007669"/>
    <property type="project" value="TreeGrafter"/>
</dbReference>
<evidence type="ECO:0000256" key="1">
    <source>
        <dbReference type="ARBA" id="ARBA00004141"/>
    </source>
</evidence>
<keyword evidence="14" id="KW-1185">Reference proteome</keyword>
<keyword evidence="5" id="KW-0249">Electron transport</keyword>
<dbReference type="CDD" id="cd06186">
    <property type="entry name" value="NOX_Duox_like_FAD_NADP"/>
    <property type="match status" value="1"/>
</dbReference>
<gene>
    <name evidence="13" type="ORF">CALVIDRAFT_512747</name>
</gene>
<dbReference type="Pfam" id="PF08022">
    <property type="entry name" value="FAD_binding_8"/>
    <property type="match status" value="1"/>
</dbReference>
<dbReference type="SFLD" id="SFLDG01168">
    <property type="entry name" value="Ferric_reductase_subgroup_(FRE"/>
    <property type="match status" value="1"/>
</dbReference>
<evidence type="ECO:0000256" key="9">
    <source>
        <dbReference type="ARBA" id="ARBA00023136"/>
    </source>
</evidence>
<feature type="transmembrane region" description="Helical" evidence="11">
    <location>
        <begin position="198"/>
        <end position="220"/>
    </location>
</feature>
<dbReference type="GO" id="GO:0006879">
    <property type="term" value="P:intracellular iron ion homeostasis"/>
    <property type="evidence" value="ECO:0007669"/>
    <property type="project" value="TreeGrafter"/>
</dbReference>